<gene>
    <name evidence="6" type="ORF">RFI_22464</name>
</gene>
<feature type="transmembrane region" description="Helical" evidence="5">
    <location>
        <begin position="12"/>
        <end position="32"/>
    </location>
</feature>
<keyword evidence="7" id="KW-1185">Reference proteome</keyword>
<keyword evidence="5" id="KW-1133">Transmembrane helix</keyword>
<proteinExistence type="inferred from homology"/>
<evidence type="ECO:0000256" key="2">
    <source>
        <dbReference type="ARBA" id="ARBA00022701"/>
    </source>
</evidence>
<evidence type="ECO:0000313" key="7">
    <source>
        <dbReference type="Proteomes" id="UP000023152"/>
    </source>
</evidence>
<reference evidence="6 7" key="1">
    <citation type="journal article" date="2013" name="Curr. Biol.">
        <title>The Genome of the Foraminiferan Reticulomyxa filosa.</title>
        <authorList>
            <person name="Glockner G."/>
            <person name="Hulsmann N."/>
            <person name="Schleicher M."/>
            <person name="Noegel A.A."/>
            <person name="Eichinger L."/>
            <person name="Gallinger C."/>
            <person name="Pawlowski J."/>
            <person name="Sierra R."/>
            <person name="Euteneuer U."/>
            <person name="Pillet L."/>
            <person name="Moustafa A."/>
            <person name="Platzer M."/>
            <person name="Groth M."/>
            <person name="Szafranski K."/>
            <person name="Schliwa M."/>
        </authorList>
    </citation>
    <scope>NUCLEOTIDE SEQUENCE [LARGE SCALE GENOMIC DNA]</scope>
</reference>
<evidence type="ECO:0000256" key="4">
    <source>
        <dbReference type="ARBA" id="ARBA00023134"/>
    </source>
</evidence>
<keyword evidence="5" id="KW-0472">Membrane</keyword>
<comment type="caution">
    <text evidence="6">The sequence shown here is derived from an EMBL/GenBank/DDBJ whole genome shotgun (WGS) entry which is preliminary data.</text>
</comment>
<evidence type="ECO:0000256" key="1">
    <source>
        <dbReference type="ARBA" id="ARBA00009636"/>
    </source>
</evidence>
<keyword evidence="3" id="KW-0547">Nucleotide-binding</keyword>
<evidence type="ECO:0000256" key="5">
    <source>
        <dbReference type="SAM" id="Phobius"/>
    </source>
</evidence>
<dbReference type="PRINTS" id="PR01161">
    <property type="entry name" value="TUBULIN"/>
</dbReference>
<dbReference type="PANTHER" id="PTHR11588">
    <property type="entry name" value="TUBULIN"/>
    <property type="match status" value="1"/>
</dbReference>
<dbReference type="InterPro" id="IPR000217">
    <property type="entry name" value="Tubulin"/>
</dbReference>
<dbReference type="Gene3D" id="3.40.50.1440">
    <property type="entry name" value="Tubulin/FtsZ, GTPase domain"/>
    <property type="match status" value="1"/>
</dbReference>
<evidence type="ECO:0000313" key="6">
    <source>
        <dbReference type="EMBL" id="ETO14905.1"/>
    </source>
</evidence>
<dbReference type="AlphaFoldDB" id="X6MPC5"/>
<keyword evidence="2" id="KW-0493">Microtubule</keyword>
<dbReference type="Proteomes" id="UP000023152">
    <property type="component" value="Unassembled WGS sequence"/>
</dbReference>
<dbReference type="EMBL" id="ASPP01019670">
    <property type="protein sequence ID" value="ETO14905.1"/>
    <property type="molecule type" value="Genomic_DNA"/>
</dbReference>
<dbReference type="SUPFAM" id="SSF52490">
    <property type="entry name" value="Tubulin nucleotide-binding domain-like"/>
    <property type="match status" value="1"/>
</dbReference>
<keyword evidence="4" id="KW-0342">GTP-binding</keyword>
<comment type="similarity">
    <text evidence="1">Belongs to the tubulin family.</text>
</comment>
<evidence type="ECO:0000256" key="3">
    <source>
        <dbReference type="ARBA" id="ARBA00022741"/>
    </source>
</evidence>
<dbReference type="GO" id="GO:0007017">
    <property type="term" value="P:microtubule-based process"/>
    <property type="evidence" value="ECO:0007669"/>
    <property type="project" value="InterPro"/>
</dbReference>
<protein>
    <submittedName>
        <fullName evidence="6">Tubulin alpha-3 chain</fullName>
    </submittedName>
</protein>
<dbReference type="GO" id="GO:0005525">
    <property type="term" value="F:GTP binding"/>
    <property type="evidence" value="ECO:0007669"/>
    <property type="project" value="UniProtKB-KW"/>
</dbReference>
<dbReference type="OrthoDB" id="8300049at2759"/>
<organism evidence="6 7">
    <name type="scientific">Reticulomyxa filosa</name>
    <dbReference type="NCBI Taxonomy" id="46433"/>
    <lineage>
        <taxon>Eukaryota</taxon>
        <taxon>Sar</taxon>
        <taxon>Rhizaria</taxon>
        <taxon>Retaria</taxon>
        <taxon>Foraminifera</taxon>
        <taxon>Monothalamids</taxon>
        <taxon>Reticulomyxidae</taxon>
        <taxon>Reticulomyxa</taxon>
    </lineage>
</organism>
<dbReference type="GO" id="GO:0005874">
    <property type="term" value="C:microtubule"/>
    <property type="evidence" value="ECO:0007669"/>
    <property type="project" value="UniProtKB-KW"/>
</dbReference>
<keyword evidence="5" id="KW-0812">Transmembrane</keyword>
<name>X6MPC5_RETFI</name>
<sequence>MDISIQMKEKFLQCGIIPFISVLFMLHLNIVVHDIKKQKIGFDIYHSPNLSTCVLEPYNTLLATHLLLNYTEVSLLLDNNAIYGICQKQFRIAKPDLDNLNKLISKVISAMTSSLRFSGELNVDLNEFQTNLPFPSFALHDYLNYTNYYKS</sequence>
<accession>X6MPC5</accession>
<dbReference type="InterPro" id="IPR036525">
    <property type="entry name" value="Tubulin/FtsZ_GTPase_sf"/>
</dbReference>